<dbReference type="EMBL" id="JAHKPD010000007">
    <property type="protein sequence ID" value="MBU2949590.1"/>
    <property type="molecule type" value="Genomic_DNA"/>
</dbReference>
<protein>
    <submittedName>
        <fullName evidence="1">Uncharacterized protein</fullName>
    </submittedName>
</protein>
<name>A0ACC5U5M2_9FLAO</name>
<evidence type="ECO:0000313" key="2">
    <source>
        <dbReference type="Proteomes" id="UP001647509"/>
    </source>
</evidence>
<accession>A0ACC5U5M2</accession>
<gene>
    <name evidence="1" type="ORF">KO493_02635</name>
</gene>
<sequence length="245" mass="28091">MITITALPSTLKEASAIQKVVGSHLLWTIEDSGNKNRIYGFDLHGNLKKRITISNAKNKDWEDLTSDNFGNLYIGDFGNNKKKRKNFTIYKVSSIVNEETSAEKIKFTLPKGMKSQDFESFFLLKNNFYIFSKDEKETIVFKVPNCKGKHTAKAVSNLKFDKHLKKITSAAVCPNEKTIILLNHDRLLKISNFETDDFFKAQIDVLKFKHNSQKEGIYFKDHQTVYITDEGDKGEGGKLYEFNIN</sequence>
<keyword evidence="2" id="KW-1185">Reference proteome</keyword>
<organism evidence="1 2">
    <name type="scientific">Pseudotamlana agarivorans</name>
    <dbReference type="NCBI Taxonomy" id="481183"/>
    <lineage>
        <taxon>Bacteria</taxon>
        <taxon>Pseudomonadati</taxon>
        <taxon>Bacteroidota</taxon>
        <taxon>Flavobacteriia</taxon>
        <taxon>Flavobacteriales</taxon>
        <taxon>Flavobacteriaceae</taxon>
        <taxon>Pseudotamlana</taxon>
    </lineage>
</organism>
<dbReference type="Proteomes" id="UP001647509">
    <property type="component" value="Unassembled WGS sequence"/>
</dbReference>
<evidence type="ECO:0000313" key="1">
    <source>
        <dbReference type="EMBL" id="MBU2949590.1"/>
    </source>
</evidence>
<proteinExistence type="predicted"/>
<comment type="caution">
    <text evidence="1">The sequence shown here is derived from an EMBL/GenBank/DDBJ whole genome shotgun (WGS) entry which is preliminary data.</text>
</comment>
<reference evidence="1" key="1">
    <citation type="submission" date="2021-05" db="EMBL/GenBank/DDBJ databases">
        <title>Draft genomes of bacteria isolated from model marine particles.</title>
        <authorList>
            <person name="Datta M.S."/>
            <person name="Schwartzman J.A."/>
            <person name="Enke T.N."/>
            <person name="Saavedra J."/>
            <person name="Cermak N."/>
            <person name="Cordero O.X."/>
        </authorList>
    </citation>
    <scope>NUCLEOTIDE SEQUENCE</scope>
    <source>
        <strain evidence="1">I2M19</strain>
    </source>
</reference>